<dbReference type="InterPro" id="IPR000531">
    <property type="entry name" value="Beta-barrel_TonB"/>
</dbReference>
<dbReference type="KEGG" id="acob:P0Y56_15250"/>
<dbReference type="PANTHER" id="PTHR47234">
    <property type="match status" value="1"/>
</dbReference>
<dbReference type="EMBL" id="CP119316">
    <property type="protein sequence ID" value="WEK46350.1"/>
    <property type="molecule type" value="Genomic_DNA"/>
</dbReference>
<evidence type="ECO:0000313" key="12">
    <source>
        <dbReference type="EMBL" id="WEK46350.1"/>
    </source>
</evidence>
<proteinExistence type="inferred from homology"/>
<gene>
    <name evidence="12" type="ORF">P0Y56_15250</name>
</gene>
<dbReference type="InterPro" id="IPR012910">
    <property type="entry name" value="Plug_dom"/>
</dbReference>
<dbReference type="InterPro" id="IPR039426">
    <property type="entry name" value="TonB-dep_rcpt-like"/>
</dbReference>
<sequence>MQRSELDFANPVVSVSAETIQQSGRTNLADLLVQSPALLGSTTGSLTGGSNTEFGESGLDLLNLRNLGSERTLVLVDGRRHVAAESGSAAVDINTIPTDLVEAVDVLTGGASAIYGADGVSGVVNFRLKHDFEGITARGQYGISRYGDGENLFGAVTAGQNFAEGRGNIALAYEYSKDERVSDQQRPWLRNPAAGALYRNQADIPDDPNVPDLIFYNNVRYADSAPVGAVDTDFDFAADFEGNGKPYDRGLVLDESGGYTQGGSGTPVDGYQGDLFPGIERHLVNGLFQYEFADALTLFAEGKYVRTHTRTLSQPTYDFYVFQTPGNPFMPQSIRDAIVPGAAAEYFEDPDTPDGVLVTRDNFDLGINLEDVTRETLRSVIGAKGKLGGHLTYEVSYVYGQTKSRVLSRGNRLEAQWQAAIDVVEDPVTHQPVCRSSLDSDAPPELAGCVPYNIFGEHDQDPAAIAFVTTDSLNRSKVTQNVVSGSISGDTSGFFELPGGPIGFALGAEYRKESSSFDPDQAIADGLTWQGAVQAERGSFDVKEVFGEVNLPILKEVPGAYLLSVGAAMRLSDYSTVGGTTTWKVDGVYAPLRDISFRATYSQAVRAPNIGELFGPASTAFNFIVDPCDTQETNNGTSTRAANCATLLTGLGVDPATFSPSSSPQASVYTEGLASGNPDLQEETAKTWTAGVVLRPTFLPGFSLSADWYDITIKNAINTAQAQDLAQLCVDQPTLANQFCSGITRDPDTGYITGFTVKPANVAQFSTAGLDLTLGYRLATRSAGTFNVSLVGNYLDRLEFISSPGAQVDSDRGEIYAPKYSATFDFTWTKNPVTINYGINWFSKTDRFTAEELAGDPDYADPGYFKIKPKWEHDFQISYNLADVANVYVGMQNIFDARPAFDYSSYPVSGMGRYIYVGVTLSFGPAF</sequence>
<name>A0AAJ5X2B2_9SPHN</name>
<keyword evidence="3 8" id="KW-1134">Transmembrane beta strand</keyword>
<evidence type="ECO:0000256" key="3">
    <source>
        <dbReference type="ARBA" id="ARBA00022452"/>
    </source>
</evidence>
<keyword evidence="5 9" id="KW-0798">TonB box</keyword>
<evidence type="ECO:0000256" key="2">
    <source>
        <dbReference type="ARBA" id="ARBA00022448"/>
    </source>
</evidence>
<comment type="subcellular location">
    <subcellularLocation>
        <location evidence="1 8">Cell outer membrane</location>
        <topology evidence="1 8">Multi-pass membrane protein</topology>
    </subcellularLocation>
</comment>
<dbReference type="GO" id="GO:0009279">
    <property type="term" value="C:cell outer membrane"/>
    <property type="evidence" value="ECO:0007669"/>
    <property type="project" value="UniProtKB-SubCell"/>
</dbReference>
<dbReference type="SUPFAM" id="SSF56935">
    <property type="entry name" value="Porins"/>
    <property type="match status" value="1"/>
</dbReference>
<evidence type="ECO:0000256" key="5">
    <source>
        <dbReference type="ARBA" id="ARBA00023077"/>
    </source>
</evidence>
<dbReference type="Gene3D" id="2.40.170.20">
    <property type="entry name" value="TonB-dependent receptor, beta-barrel domain"/>
    <property type="match status" value="1"/>
</dbReference>
<feature type="domain" description="TonB-dependent receptor plug" evidence="11">
    <location>
        <begin position="7"/>
        <end position="123"/>
    </location>
</feature>
<evidence type="ECO:0000256" key="8">
    <source>
        <dbReference type="PROSITE-ProRule" id="PRU01360"/>
    </source>
</evidence>
<accession>A0AAJ5X2B2</accession>
<dbReference type="Proteomes" id="UP001218362">
    <property type="component" value="Chromosome"/>
</dbReference>
<dbReference type="PANTHER" id="PTHR47234:SF2">
    <property type="entry name" value="TONB-DEPENDENT RECEPTOR"/>
    <property type="match status" value="1"/>
</dbReference>
<evidence type="ECO:0000256" key="7">
    <source>
        <dbReference type="ARBA" id="ARBA00023237"/>
    </source>
</evidence>
<dbReference type="InterPro" id="IPR036942">
    <property type="entry name" value="Beta-barrel_TonB_sf"/>
</dbReference>
<dbReference type="Pfam" id="PF00593">
    <property type="entry name" value="TonB_dep_Rec_b-barrel"/>
    <property type="match status" value="1"/>
</dbReference>
<evidence type="ECO:0000256" key="9">
    <source>
        <dbReference type="RuleBase" id="RU003357"/>
    </source>
</evidence>
<protein>
    <submittedName>
        <fullName evidence="12">TonB-dependent receptor</fullName>
    </submittedName>
</protein>
<keyword evidence="12" id="KW-0675">Receptor</keyword>
<evidence type="ECO:0000259" key="10">
    <source>
        <dbReference type="Pfam" id="PF00593"/>
    </source>
</evidence>
<dbReference type="Pfam" id="PF07715">
    <property type="entry name" value="Plug"/>
    <property type="match status" value="1"/>
</dbReference>
<organism evidence="12 13">
    <name type="scientific">Candidatus Andeanibacterium colombiense</name>
    <dbReference type="NCBI Taxonomy" id="3121345"/>
    <lineage>
        <taxon>Bacteria</taxon>
        <taxon>Pseudomonadati</taxon>
        <taxon>Pseudomonadota</taxon>
        <taxon>Alphaproteobacteria</taxon>
        <taxon>Sphingomonadales</taxon>
        <taxon>Sphingomonadaceae</taxon>
        <taxon>Candidatus Andeanibacterium</taxon>
    </lineage>
</organism>
<keyword evidence="4 8" id="KW-0812">Transmembrane</keyword>
<comment type="similarity">
    <text evidence="8 9">Belongs to the TonB-dependent receptor family.</text>
</comment>
<evidence type="ECO:0000256" key="6">
    <source>
        <dbReference type="ARBA" id="ARBA00023136"/>
    </source>
</evidence>
<dbReference type="AlphaFoldDB" id="A0AAJ5X2B2"/>
<keyword evidence="6 8" id="KW-0472">Membrane</keyword>
<keyword evidence="2 8" id="KW-0813">Transport</keyword>
<dbReference type="Gene3D" id="2.170.130.10">
    <property type="entry name" value="TonB-dependent receptor, plug domain"/>
    <property type="match status" value="1"/>
</dbReference>
<evidence type="ECO:0000313" key="13">
    <source>
        <dbReference type="Proteomes" id="UP001218362"/>
    </source>
</evidence>
<keyword evidence="7 8" id="KW-0998">Cell outer membrane</keyword>
<dbReference type="InterPro" id="IPR037066">
    <property type="entry name" value="Plug_dom_sf"/>
</dbReference>
<feature type="domain" description="TonB-dependent receptor-like beta-barrel" evidence="10">
    <location>
        <begin position="453"/>
        <end position="894"/>
    </location>
</feature>
<evidence type="ECO:0000256" key="1">
    <source>
        <dbReference type="ARBA" id="ARBA00004571"/>
    </source>
</evidence>
<reference evidence="12" key="1">
    <citation type="submission" date="2023-03" db="EMBL/GenBank/DDBJ databases">
        <title>Andean soil-derived lignocellulolytic bacterial consortium as a source of novel taxa and putative plastic-active enzymes.</title>
        <authorList>
            <person name="Diaz-Garcia L."/>
            <person name="Chuvochina M."/>
            <person name="Feuerriegel G."/>
            <person name="Bunk B."/>
            <person name="Sproer C."/>
            <person name="Streit W.R."/>
            <person name="Rodriguez L.M."/>
            <person name="Overmann J."/>
            <person name="Jimenez D.J."/>
        </authorList>
    </citation>
    <scope>NUCLEOTIDE SEQUENCE</scope>
    <source>
        <strain evidence="12">MAG 26</strain>
    </source>
</reference>
<evidence type="ECO:0000256" key="4">
    <source>
        <dbReference type="ARBA" id="ARBA00022692"/>
    </source>
</evidence>
<dbReference type="PROSITE" id="PS52016">
    <property type="entry name" value="TONB_DEPENDENT_REC_3"/>
    <property type="match status" value="1"/>
</dbReference>
<evidence type="ECO:0000259" key="11">
    <source>
        <dbReference type="Pfam" id="PF07715"/>
    </source>
</evidence>